<dbReference type="GO" id="GO:0140647">
    <property type="term" value="P:P450-containing electron transport chain"/>
    <property type="evidence" value="ECO:0007669"/>
    <property type="project" value="InterPro"/>
</dbReference>
<dbReference type="RefSeq" id="WP_127785096.1">
    <property type="nucleotide sequence ID" value="NZ_SACL01000001.1"/>
</dbReference>
<dbReference type="GO" id="GO:0046872">
    <property type="term" value="F:metal ion binding"/>
    <property type="evidence" value="ECO:0007669"/>
    <property type="project" value="UniProtKB-KW"/>
</dbReference>
<dbReference type="GO" id="GO:0009055">
    <property type="term" value="F:electron transfer activity"/>
    <property type="evidence" value="ECO:0007669"/>
    <property type="project" value="TreeGrafter"/>
</dbReference>
<evidence type="ECO:0000313" key="8">
    <source>
        <dbReference type="EMBL" id="RVT98624.1"/>
    </source>
</evidence>
<evidence type="ECO:0000256" key="3">
    <source>
        <dbReference type="ARBA" id="ARBA00022723"/>
    </source>
</evidence>
<evidence type="ECO:0000256" key="6">
    <source>
        <dbReference type="ARBA" id="ARBA00034078"/>
    </source>
</evidence>
<dbReference type="GO" id="GO:0051537">
    <property type="term" value="F:2 iron, 2 sulfur cluster binding"/>
    <property type="evidence" value="ECO:0007669"/>
    <property type="project" value="UniProtKB-KW"/>
</dbReference>
<dbReference type="Proteomes" id="UP000282957">
    <property type="component" value="Unassembled WGS sequence"/>
</dbReference>
<feature type="domain" description="2Fe-2S ferredoxin-type" evidence="7">
    <location>
        <begin position="2"/>
        <end position="105"/>
    </location>
</feature>
<evidence type="ECO:0000256" key="4">
    <source>
        <dbReference type="ARBA" id="ARBA00023004"/>
    </source>
</evidence>
<evidence type="ECO:0000256" key="1">
    <source>
        <dbReference type="ARBA" id="ARBA00010914"/>
    </source>
</evidence>
<dbReference type="InterPro" id="IPR001055">
    <property type="entry name" value="Adrenodoxin-like"/>
</dbReference>
<organism evidence="8 9">
    <name type="scientific">Rhodovarius crocodyli</name>
    <dbReference type="NCBI Taxonomy" id="1979269"/>
    <lineage>
        <taxon>Bacteria</taxon>
        <taxon>Pseudomonadati</taxon>
        <taxon>Pseudomonadota</taxon>
        <taxon>Alphaproteobacteria</taxon>
        <taxon>Acetobacterales</taxon>
        <taxon>Roseomonadaceae</taxon>
        <taxon>Rhodovarius</taxon>
    </lineage>
</organism>
<accession>A0A437MLS8</accession>
<comment type="caution">
    <text evidence="8">The sequence shown here is derived from an EMBL/GenBank/DDBJ whole genome shotgun (WGS) entry which is preliminary data.</text>
</comment>
<dbReference type="InterPro" id="IPR036010">
    <property type="entry name" value="2Fe-2S_ferredoxin-like_sf"/>
</dbReference>
<dbReference type="Pfam" id="PF00111">
    <property type="entry name" value="Fer2"/>
    <property type="match status" value="1"/>
</dbReference>
<keyword evidence="4" id="KW-0408">Iron</keyword>
<dbReference type="OrthoDB" id="9799640at2"/>
<dbReference type="CDD" id="cd00207">
    <property type="entry name" value="fer2"/>
    <property type="match status" value="1"/>
</dbReference>
<comment type="cofactor">
    <cofactor evidence="6">
        <name>[2Fe-2S] cluster</name>
        <dbReference type="ChEBI" id="CHEBI:190135"/>
    </cofactor>
</comment>
<sequence>MPRVTYVSPDGEPTALDVEEGLSVMQGAIAAGLDGIVAECGGELVCATCHVYVETLAESLPPMGALEDELLEHVVAERRDNSRLSCQLVLGAEHEGLVVALPEAQV</sequence>
<gene>
    <name evidence="8" type="ORF">EOD42_00470</name>
</gene>
<evidence type="ECO:0000256" key="5">
    <source>
        <dbReference type="ARBA" id="ARBA00023014"/>
    </source>
</evidence>
<name>A0A437MLS8_9PROT</name>
<dbReference type="PANTHER" id="PTHR23426">
    <property type="entry name" value="FERREDOXIN/ADRENODOXIN"/>
    <property type="match status" value="1"/>
</dbReference>
<dbReference type="GO" id="GO:0005829">
    <property type="term" value="C:cytosol"/>
    <property type="evidence" value="ECO:0007669"/>
    <property type="project" value="TreeGrafter"/>
</dbReference>
<evidence type="ECO:0000259" key="7">
    <source>
        <dbReference type="PROSITE" id="PS51085"/>
    </source>
</evidence>
<keyword evidence="5" id="KW-0411">Iron-sulfur</keyword>
<evidence type="ECO:0000313" key="9">
    <source>
        <dbReference type="Proteomes" id="UP000282957"/>
    </source>
</evidence>
<comment type="similarity">
    <text evidence="1">Belongs to the adrenodoxin/putidaredoxin family.</text>
</comment>
<evidence type="ECO:0000256" key="2">
    <source>
        <dbReference type="ARBA" id="ARBA00022714"/>
    </source>
</evidence>
<proteinExistence type="inferred from homology"/>
<dbReference type="PANTHER" id="PTHR23426:SF65">
    <property type="entry name" value="FERREDOXIN-2, MITOCHONDRIAL"/>
    <property type="match status" value="1"/>
</dbReference>
<dbReference type="SUPFAM" id="SSF54292">
    <property type="entry name" value="2Fe-2S ferredoxin-like"/>
    <property type="match status" value="1"/>
</dbReference>
<dbReference type="Gene3D" id="3.10.20.30">
    <property type="match status" value="1"/>
</dbReference>
<keyword evidence="2" id="KW-0001">2Fe-2S</keyword>
<dbReference type="PROSITE" id="PS51085">
    <property type="entry name" value="2FE2S_FER_2"/>
    <property type="match status" value="1"/>
</dbReference>
<dbReference type="AlphaFoldDB" id="A0A437MLS8"/>
<dbReference type="PRINTS" id="PR00355">
    <property type="entry name" value="ADRENODOXIN"/>
</dbReference>
<protein>
    <submittedName>
        <fullName evidence="8">(2Fe-2S)-binding protein</fullName>
    </submittedName>
</protein>
<dbReference type="InterPro" id="IPR012675">
    <property type="entry name" value="Beta-grasp_dom_sf"/>
</dbReference>
<dbReference type="InterPro" id="IPR001041">
    <property type="entry name" value="2Fe-2S_ferredoxin-type"/>
</dbReference>
<keyword evidence="9" id="KW-1185">Reference proteome</keyword>
<reference evidence="8 9" key="1">
    <citation type="submission" date="2019-01" db="EMBL/GenBank/DDBJ databases">
        <authorList>
            <person name="Chen W.-M."/>
        </authorList>
    </citation>
    <scope>NUCLEOTIDE SEQUENCE [LARGE SCALE GENOMIC DNA]</scope>
    <source>
        <strain evidence="8 9">CCP-6</strain>
    </source>
</reference>
<keyword evidence="3" id="KW-0479">Metal-binding</keyword>
<dbReference type="EMBL" id="SACL01000001">
    <property type="protein sequence ID" value="RVT98624.1"/>
    <property type="molecule type" value="Genomic_DNA"/>
</dbReference>